<dbReference type="SUPFAM" id="SSF53300">
    <property type="entry name" value="vWA-like"/>
    <property type="match status" value="1"/>
</dbReference>
<evidence type="ECO:0000256" key="5">
    <source>
        <dbReference type="ARBA" id="ARBA00022801"/>
    </source>
</evidence>
<dbReference type="GO" id="GO:0003678">
    <property type="term" value="F:DNA helicase activity"/>
    <property type="evidence" value="ECO:0007669"/>
    <property type="project" value="InterPro"/>
</dbReference>
<dbReference type="FunFam" id="2.40.290.10:FF:000005">
    <property type="entry name" value="X-ray repair cross-complementing protein 5"/>
    <property type="match status" value="1"/>
</dbReference>
<evidence type="ECO:0000256" key="12">
    <source>
        <dbReference type="SAM" id="MobiDB-lite"/>
    </source>
</evidence>
<dbReference type="FunFam" id="3.40.50.410:FF:000055">
    <property type="entry name" value="X-ray repair cross-complementing protein 5"/>
    <property type="match status" value="1"/>
</dbReference>
<feature type="transmembrane region" description="Helical" evidence="13">
    <location>
        <begin position="201"/>
        <end position="223"/>
    </location>
</feature>
<keyword evidence="7" id="KW-0067">ATP-binding</keyword>
<dbReference type="GO" id="GO:0010212">
    <property type="term" value="P:response to ionizing radiation"/>
    <property type="evidence" value="ECO:0007669"/>
    <property type="project" value="Ensembl"/>
</dbReference>
<dbReference type="PROSITE" id="PS50234">
    <property type="entry name" value="VWFA"/>
    <property type="match status" value="1"/>
</dbReference>
<dbReference type="SUPFAM" id="SSF101420">
    <property type="entry name" value="C-terminal domain of Ku80"/>
    <property type="match status" value="1"/>
</dbReference>
<dbReference type="Ensembl" id="ENSSMAT00000074576.1">
    <property type="protein sequence ID" value="ENSSMAP00000052804.1"/>
    <property type="gene ID" value="ENSSMAG00000010286.2"/>
</dbReference>
<feature type="region of interest" description="Disordered" evidence="12">
    <location>
        <begin position="1"/>
        <end position="73"/>
    </location>
</feature>
<dbReference type="InterPro" id="IPR036465">
    <property type="entry name" value="vWFA_dom_sf"/>
</dbReference>
<dbReference type="InterPro" id="IPR006164">
    <property type="entry name" value="DNA_bd_Ku70/Ku80"/>
</dbReference>
<dbReference type="GO" id="GO:0042771">
    <property type="term" value="P:intrinsic apoptotic signaling pathway in response to DNA damage by p53 class mediator"/>
    <property type="evidence" value="ECO:0007669"/>
    <property type="project" value="Ensembl"/>
</dbReference>
<dbReference type="Gene3D" id="2.40.290.10">
    <property type="match status" value="1"/>
</dbReference>
<keyword evidence="5" id="KW-0378">Hydrolase</keyword>
<evidence type="ECO:0000256" key="10">
    <source>
        <dbReference type="ARBA" id="ARBA00023204"/>
    </source>
</evidence>
<evidence type="ECO:0000256" key="8">
    <source>
        <dbReference type="ARBA" id="ARBA00023125"/>
    </source>
</evidence>
<dbReference type="PANTHER" id="PTHR12604:SF4">
    <property type="entry name" value="X-RAY REPAIR CROSS-COMPLEMENTING PROTEIN 5"/>
    <property type="match status" value="1"/>
</dbReference>
<feature type="compositionally biased region" description="Basic residues" evidence="12">
    <location>
        <begin position="30"/>
        <end position="39"/>
    </location>
</feature>
<dbReference type="InterPro" id="IPR016194">
    <property type="entry name" value="SPOC-like_C_dom_sf"/>
</dbReference>
<dbReference type="InterPro" id="IPR036494">
    <property type="entry name" value="Ku_C_sf"/>
</dbReference>
<dbReference type="Pfam" id="PF15052">
    <property type="entry name" value="TMEM169"/>
    <property type="match status" value="1"/>
</dbReference>
<keyword evidence="8" id="KW-0238">DNA-binding</keyword>
<proteinExistence type="inferred from homology"/>
<keyword evidence="10" id="KW-0234">DNA repair</keyword>
<accession>A0A8D3CZU6</accession>
<evidence type="ECO:0000259" key="14">
    <source>
        <dbReference type="PROSITE" id="PS50234"/>
    </source>
</evidence>
<feature type="region of interest" description="Disordered" evidence="12">
    <location>
        <begin position="448"/>
        <end position="471"/>
    </location>
</feature>
<evidence type="ECO:0000256" key="1">
    <source>
        <dbReference type="ARBA" id="ARBA00004123"/>
    </source>
</evidence>
<dbReference type="Pfam" id="PF03731">
    <property type="entry name" value="Ku_N"/>
    <property type="match status" value="1"/>
</dbReference>
<keyword evidence="13" id="KW-0472">Membrane</keyword>
<dbReference type="GO" id="GO:0006303">
    <property type="term" value="P:double-strand break repair via nonhomologous end joining"/>
    <property type="evidence" value="ECO:0007669"/>
    <property type="project" value="InterPro"/>
</dbReference>
<evidence type="ECO:0000256" key="6">
    <source>
        <dbReference type="ARBA" id="ARBA00022806"/>
    </source>
</evidence>
<dbReference type="GO" id="GO:0043066">
    <property type="term" value="P:negative regulation of apoptotic process"/>
    <property type="evidence" value="ECO:0007669"/>
    <property type="project" value="Ensembl"/>
</dbReference>
<keyword evidence="4" id="KW-0227">DNA damage</keyword>
<dbReference type="GO" id="GO:0000723">
    <property type="term" value="P:telomere maintenance"/>
    <property type="evidence" value="ECO:0007669"/>
    <property type="project" value="InterPro"/>
</dbReference>
<feature type="transmembrane region" description="Helical" evidence="13">
    <location>
        <begin position="165"/>
        <end position="189"/>
    </location>
</feature>
<dbReference type="GO" id="GO:0003684">
    <property type="term" value="F:damaged DNA binding"/>
    <property type="evidence" value="ECO:0007669"/>
    <property type="project" value="InterPro"/>
</dbReference>
<organism evidence="15 16">
    <name type="scientific">Scophthalmus maximus</name>
    <name type="common">Turbot</name>
    <name type="synonym">Psetta maxima</name>
    <dbReference type="NCBI Taxonomy" id="52904"/>
    <lineage>
        <taxon>Eukaryota</taxon>
        <taxon>Metazoa</taxon>
        <taxon>Chordata</taxon>
        <taxon>Craniata</taxon>
        <taxon>Vertebrata</taxon>
        <taxon>Euteleostomi</taxon>
        <taxon>Actinopterygii</taxon>
        <taxon>Neopterygii</taxon>
        <taxon>Teleostei</taxon>
        <taxon>Neoteleostei</taxon>
        <taxon>Acanthomorphata</taxon>
        <taxon>Carangaria</taxon>
        <taxon>Pleuronectiformes</taxon>
        <taxon>Pleuronectoidei</taxon>
        <taxon>Scophthalmidae</taxon>
        <taxon>Scophthalmus</taxon>
    </lineage>
</organism>
<dbReference type="CDD" id="cd00873">
    <property type="entry name" value="KU80"/>
    <property type="match status" value="1"/>
</dbReference>
<dbReference type="FunFam" id="1.10.1600.10:FF:000002">
    <property type="entry name" value="X-ray repair cross-complementing protein 5"/>
    <property type="match status" value="1"/>
</dbReference>
<dbReference type="PANTHER" id="PTHR12604">
    <property type="entry name" value="KU AUTOANTIGEN DNA HELICASE"/>
    <property type="match status" value="1"/>
</dbReference>
<evidence type="ECO:0000313" key="15">
    <source>
        <dbReference type="Ensembl" id="ENSSMAP00000052804.1"/>
    </source>
</evidence>
<evidence type="ECO:0000256" key="4">
    <source>
        <dbReference type="ARBA" id="ARBA00022763"/>
    </source>
</evidence>
<dbReference type="InterPro" id="IPR002035">
    <property type="entry name" value="VWF_A"/>
</dbReference>
<dbReference type="Proteomes" id="UP000694558">
    <property type="component" value="Chromosome 14"/>
</dbReference>
<dbReference type="AlphaFoldDB" id="A0A8D3CZU6"/>
<evidence type="ECO:0000256" key="7">
    <source>
        <dbReference type="ARBA" id="ARBA00022840"/>
    </source>
</evidence>
<keyword evidence="13" id="KW-0812">Transmembrane</keyword>
<feature type="compositionally biased region" description="Gly residues" evidence="12">
    <location>
        <begin position="451"/>
        <end position="466"/>
    </location>
</feature>
<keyword evidence="11" id="KW-0539">Nucleus</keyword>
<feature type="domain" description="VWFA" evidence="14">
    <location>
        <begin position="284"/>
        <end position="436"/>
    </location>
</feature>
<dbReference type="InterPro" id="IPR005161">
    <property type="entry name" value="Ku_N"/>
</dbReference>
<sequence>MDGHCCPQMISLRSDASGNHVDDGEGGPSIRRKKRKKKDQRPESIIVYRSDVERAPGEDQGSEEGAERSTEEGAKFLCTPTGGGWSLPPDSRYVTLTGTITRGKKKGQVVDIHVTLTEKELRDLAKSKERLNAECEAGEGSKCNCGLSWCQGPHVVLWSISCAPVVFLLSFITSFYYGTLTWYSVFLVYNEERTFWHKITICPFLIIFYPMLIMPMALSLALYSAVVQVSWAFSEWWQVVRDLEKGFCGWACGKLGLEDCSPYSIVELLDSDTVSGTLQSKDPTLVLCMDVGFSMSNSGPGEEPPFELAKKVIQKFVQRQVFAETKDELALVLFGTEDTKNPLALDRQYQHITIHRHLMVADFELLEEIENQIHPESQQADWLDALVVCMDLLQKETKGKKYDRLNIALLTDLNAQSSSDHLDVIIENLKRAGITLQFFLPFPVKDDEEGGGNGGRRSPGHPGTGKGLSMEQKDSVDMMKHIMLTLDEEDGLDQIHTFRNAIEQLRMFKGIERRPMAWPCQLTIGSSLSIRIVGFKAVSKLGKEKLKKIWATVDAQTAQKEDVKRETVYCLDDDNETEVQKDDTIQGFLYGSDIVPFSKVDQDQMKYTHDGKCFAVLGFAKENTVRRHQFMGNQVIKIFAARGDEHAGVALSAVIRALDECKMVAIVRYAYDRRSNPQIGAAFPCIKRDYECLMYVQLPFTEDLRQFTFPSLENNKKFTPSETQLSAVDSLIDSMMLVEEDENGEKRDMLKVHHIPNPAFQRHFQCLHHRAVCPGTPLPPMESWLKAALERPEVISERCQAPLEEMKKKFPLTQVEKKKKLKTSAQIFGKDSEVPDAKKAKGDDEEEEEEYNLADIAEGSVTSVRIRGARNHLNVCQQLTHRIEQLLGNKNTHYYMKSITCIQAFREHERHKNGLDSCCLTDAITLISKDEVDGSFVSKNEANQFLVAEEKKEETTAPPAEDTGDFDDLVSVKLLPDMHFCPEGLNVRMQMSHNIVQNFFLKPV</sequence>
<dbReference type="Gene3D" id="3.40.50.410">
    <property type="entry name" value="von Willebrand factor, type A domain"/>
    <property type="match status" value="1"/>
</dbReference>
<dbReference type="GeneTree" id="ENSGT00940000153239"/>
<keyword evidence="3" id="KW-0547">Nucleotide-binding</keyword>
<reference evidence="15" key="1">
    <citation type="submission" date="2023-05" db="EMBL/GenBank/DDBJ databases">
        <title>High-quality long-read genome of Scophthalmus maximus.</title>
        <authorList>
            <person name="Lien S."/>
            <person name="Martinez P."/>
        </authorList>
    </citation>
    <scope>NUCLEOTIDE SEQUENCE [LARGE SCALE GENOMIC DNA]</scope>
</reference>
<dbReference type="GO" id="GO:0006310">
    <property type="term" value="P:DNA recombination"/>
    <property type="evidence" value="ECO:0007669"/>
    <property type="project" value="UniProtKB-KW"/>
</dbReference>
<dbReference type="InterPro" id="IPR029386">
    <property type="entry name" value="TMEM169"/>
</dbReference>
<dbReference type="Gene3D" id="1.10.1600.10">
    <property type="match status" value="1"/>
</dbReference>
<evidence type="ECO:0000256" key="2">
    <source>
        <dbReference type="ARBA" id="ARBA00007726"/>
    </source>
</evidence>
<evidence type="ECO:0000313" key="16">
    <source>
        <dbReference type="Proteomes" id="UP000694558"/>
    </source>
</evidence>
<keyword evidence="13" id="KW-1133">Transmembrane helix</keyword>
<dbReference type="InterPro" id="IPR024193">
    <property type="entry name" value="Ku80"/>
</dbReference>
<dbReference type="InterPro" id="IPR005160">
    <property type="entry name" value="Ku_C"/>
</dbReference>
<evidence type="ECO:0000256" key="13">
    <source>
        <dbReference type="SAM" id="Phobius"/>
    </source>
</evidence>
<dbReference type="SUPFAM" id="SSF100939">
    <property type="entry name" value="SPOC domain-like"/>
    <property type="match status" value="1"/>
</dbReference>
<evidence type="ECO:0000256" key="9">
    <source>
        <dbReference type="ARBA" id="ARBA00023172"/>
    </source>
</evidence>
<evidence type="ECO:0000256" key="11">
    <source>
        <dbReference type="ARBA" id="ARBA00023242"/>
    </source>
</evidence>
<dbReference type="GO" id="GO:0005524">
    <property type="term" value="F:ATP binding"/>
    <property type="evidence" value="ECO:0007669"/>
    <property type="project" value="UniProtKB-KW"/>
</dbReference>
<protein>
    <submittedName>
        <fullName evidence="15">X-ray repair complementing defective repair in Chinese hamster cells 5</fullName>
    </submittedName>
</protein>
<dbReference type="Gene3D" id="1.25.40.240">
    <property type="entry name" value="Ku, C-terminal domain"/>
    <property type="match status" value="1"/>
</dbReference>
<dbReference type="GO" id="GO:0003690">
    <property type="term" value="F:double-stranded DNA binding"/>
    <property type="evidence" value="ECO:0007669"/>
    <property type="project" value="TreeGrafter"/>
</dbReference>
<name>A0A8D3CZU6_SCOMX</name>
<dbReference type="GO" id="GO:0042162">
    <property type="term" value="F:telomeric DNA binding"/>
    <property type="evidence" value="ECO:0007669"/>
    <property type="project" value="InterPro"/>
</dbReference>
<evidence type="ECO:0000256" key="3">
    <source>
        <dbReference type="ARBA" id="ARBA00022741"/>
    </source>
</evidence>
<dbReference type="Pfam" id="PF02735">
    <property type="entry name" value="Ku"/>
    <property type="match status" value="1"/>
</dbReference>
<reference evidence="15" key="2">
    <citation type="submission" date="2025-08" db="UniProtKB">
        <authorList>
            <consortium name="Ensembl"/>
        </authorList>
    </citation>
    <scope>IDENTIFICATION</scope>
</reference>
<dbReference type="GO" id="GO:0043564">
    <property type="term" value="C:Ku70:Ku80 complex"/>
    <property type="evidence" value="ECO:0007669"/>
    <property type="project" value="InterPro"/>
</dbReference>
<comment type="similarity">
    <text evidence="2">Belongs to the ku80 family.</text>
</comment>
<comment type="subcellular location">
    <subcellularLocation>
        <location evidence="1">Nucleus</location>
    </subcellularLocation>
</comment>
<dbReference type="GO" id="GO:0016787">
    <property type="term" value="F:hydrolase activity"/>
    <property type="evidence" value="ECO:0007669"/>
    <property type="project" value="UniProtKB-KW"/>
</dbReference>
<dbReference type="Pfam" id="PF03730">
    <property type="entry name" value="Ku_C"/>
    <property type="match status" value="1"/>
</dbReference>
<dbReference type="SMART" id="SM00559">
    <property type="entry name" value="Ku78"/>
    <property type="match status" value="1"/>
</dbReference>
<keyword evidence="9" id="KW-0233">DNA recombination</keyword>
<gene>
    <name evidence="15" type="primary">XRCC5</name>
</gene>
<keyword evidence="6" id="KW-0347">Helicase</keyword>